<evidence type="ECO:0000256" key="3">
    <source>
        <dbReference type="ARBA" id="ARBA00012752"/>
    </source>
</evidence>
<dbReference type="GO" id="GO:0004559">
    <property type="term" value="F:alpha-mannosidase activity"/>
    <property type="evidence" value="ECO:0007669"/>
    <property type="project" value="UniProtKB-EC"/>
</dbReference>
<dbReference type="SMART" id="SM00872">
    <property type="entry name" value="Alpha-mann_mid"/>
    <property type="match status" value="1"/>
</dbReference>
<dbReference type="Gene3D" id="2.60.40.1360">
    <property type="match status" value="1"/>
</dbReference>
<evidence type="ECO:0000313" key="14">
    <source>
        <dbReference type="EMBL" id="KAK9810259.1"/>
    </source>
</evidence>
<dbReference type="SUPFAM" id="SSF88688">
    <property type="entry name" value="Families 57/38 glycoside transferase middle domain"/>
    <property type="match status" value="1"/>
</dbReference>
<evidence type="ECO:0000256" key="10">
    <source>
        <dbReference type="ARBA" id="ARBA00023295"/>
    </source>
</evidence>
<evidence type="ECO:0000256" key="9">
    <source>
        <dbReference type="ARBA" id="ARBA00023180"/>
    </source>
</evidence>
<dbReference type="GO" id="GO:0030246">
    <property type="term" value="F:carbohydrate binding"/>
    <property type="evidence" value="ECO:0007669"/>
    <property type="project" value="InterPro"/>
</dbReference>
<dbReference type="Pfam" id="PF07748">
    <property type="entry name" value="Glyco_hydro_38C"/>
    <property type="match status" value="1"/>
</dbReference>
<comment type="caution">
    <text evidence="14">The sequence shown here is derived from an EMBL/GenBank/DDBJ whole genome shotgun (WGS) entry which is preliminary data.</text>
</comment>
<dbReference type="EC" id="3.2.1.-" evidence="11"/>
<sequence length="1201" mass="129147">MKGHWGGLLLAAVFCCCQGALARSCGVPIYNTTSSRVPDKLNVHIVPHTHDDAGWLKTVDQYYYGSQNQIQLVGVQYVLDSIITELQKNPDRKFIYGEMAFFSTWWHEQTNATKTVVRELVRKGQLDFINGGWVQNDEAAAHYVSMIDQTTRGHRFLMETFGKMPRVGWQIDPFGHSATQASLMAGVLGFDALFFGRADYQDMDIRKPKKQMELLWRGAESYGEDADIFTGNFWSGNYGPPPGFWFEWGQTNDAPVMDNTCLMDYNVKQRVDEFVLWAQNYANVTVGNDVMFTLGSDFTYATALMWYKNLDKLIHYVNLDGRVNAFYSTPANYTDAKHAYNASWPLKQDDFFPYADCPVCYWTGYFTSRAASKGFIRSSSAYLQAARQLEHVAGVIPEGPNTDALEAAVSLCQHHDSITGTEKQAVTEDYHQRLHKGLVEAEQLVLNTLSNLIFGTPSGPSNPKPAGRRLLAPVAPLQTSPEGMPREPPAPRPVNPQQAATEAATEAAVIGTTASAASAAEPDGSTATAPATAAATPPSAPVCDKPADPNAEDHYQMTAAEAAAVAAIGLAAAAADRANSNVDAWTDVGLDSDVKLQHCRLLNASVCAASVSLSKAQGGLLVVVYNSLAWNRSQAVRVPLDTSALNASWTVTGPSGPVVPAQLLPVSASTQQLQRSLARADALPDQTAAASIELVFMAHVPPLGYSVYTLQKKAKPTSGGGSGTVAGSDPSTDTTAQHSVVAEYNMPAEGSNGRPGTPNDEDVVVSNGRVALNLSTTTGRITHFANTKANLSIALETGVLWYKAGEAHAGGVDGAPEGAYLFRPDGRFEDTEAPVAVQVVKGPVVNEIRQAFSPWAALTTRLWAGAPYAEVEWTAGPIPFADGSGKSVMVKYASSLNSSDTFYTDANGREMQKRRGDFRPTWPLNVTQPVAGNFYPLTAAIALQEPGKAELAVITDRAQGGSSLVSGELQLNVHRRTLFDDQRGVAEPLNETMCGCRDCACEGLIVRGTHLLSLQPLATAPVARRTLQQTLNDPVIVAFGPLPGPAVEPRSASLASKLAGGAAHLGLPAALSALWPGHAVQDGEIRTKWSALPQNMTLPPNVHLLTLQRLPDNSTLLRLAHLYQVGEDRSGNLSKPVTVDLASLFPPNSIKAVHERSLSTVKSPTELSRLKFRAGPMEIKTFFLQFADGKPSAGMDVAASR</sequence>
<keyword evidence="4 11" id="KW-0479">Metal-binding</keyword>
<dbReference type="InterPro" id="IPR027291">
    <property type="entry name" value="Glyco_hydro_38_N_sf"/>
</dbReference>
<dbReference type="AlphaFoldDB" id="A0AAW1PQ68"/>
<feature type="domain" description="Glycoside hydrolase family 38 central" evidence="13">
    <location>
        <begin position="360"/>
        <end position="434"/>
    </location>
</feature>
<dbReference type="Gene3D" id="2.60.40.1180">
    <property type="entry name" value="Golgi alpha-mannosidase II"/>
    <property type="match status" value="1"/>
</dbReference>
<dbReference type="InterPro" id="IPR011013">
    <property type="entry name" value="Gal_mutarotase_sf_dom"/>
</dbReference>
<evidence type="ECO:0000256" key="2">
    <source>
        <dbReference type="ARBA" id="ARBA00009792"/>
    </source>
</evidence>
<dbReference type="InterPro" id="IPR000602">
    <property type="entry name" value="Glyco_hydro_38_N"/>
</dbReference>
<dbReference type="InterPro" id="IPR013780">
    <property type="entry name" value="Glyco_hydro_b"/>
</dbReference>
<evidence type="ECO:0000256" key="8">
    <source>
        <dbReference type="ARBA" id="ARBA00023157"/>
    </source>
</evidence>
<dbReference type="PANTHER" id="PTHR11607">
    <property type="entry name" value="ALPHA-MANNOSIDASE"/>
    <property type="match status" value="1"/>
</dbReference>
<feature type="region of interest" description="Disordered" evidence="12">
    <location>
        <begin position="477"/>
        <end position="551"/>
    </location>
</feature>
<dbReference type="InterPro" id="IPR011682">
    <property type="entry name" value="Glyco_hydro_38_C"/>
</dbReference>
<keyword evidence="8" id="KW-1015">Disulfide bond</keyword>
<dbReference type="Pfam" id="PF17677">
    <property type="entry name" value="Glyco_hydro38C2"/>
    <property type="match status" value="1"/>
</dbReference>
<dbReference type="InterPro" id="IPR048534">
    <property type="entry name" value="Man2a1-like_dom"/>
</dbReference>
<dbReference type="Pfam" id="PF21260">
    <property type="entry name" value="Laman-like_dom"/>
    <property type="match status" value="1"/>
</dbReference>
<comment type="catalytic activity">
    <reaction evidence="1">
        <text>Hydrolysis of terminal, non-reducing alpha-D-mannose residues in alpha-D-mannosides.</text>
        <dbReference type="EC" id="3.2.1.24"/>
    </reaction>
</comment>
<dbReference type="CDD" id="cd10810">
    <property type="entry name" value="GH38N_AMII_LAM_like"/>
    <property type="match status" value="1"/>
</dbReference>
<dbReference type="InterPro" id="IPR037094">
    <property type="entry name" value="Glyco_hydro_38_cen_sf"/>
</dbReference>
<evidence type="ECO:0000256" key="5">
    <source>
        <dbReference type="ARBA" id="ARBA00022729"/>
    </source>
</evidence>
<dbReference type="InterPro" id="IPR041147">
    <property type="entry name" value="GH38_C"/>
</dbReference>
<keyword evidence="5 11" id="KW-0732">Signal</keyword>
<proteinExistence type="inferred from homology"/>
<feature type="compositionally biased region" description="Low complexity" evidence="12">
    <location>
        <begin position="525"/>
        <end position="537"/>
    </location>
</feature>
<comment type="similarity">
    <text evidence="2 11">Belongs to the glycosyl hydrolase 38 family.</text>
</comment>
<evidence type="ECO:0000256" key="11">
    <source>
        <dbReference type="RuleBase" id="RU361199"/>
    </source>
</evidence>
<keyword evidence="9" id="KW-0325">Glycoprotein</keyword>
<keyword evidence="10 11" id="KW-0326">Glycosidase</keyword>
<dbReference type="Gene3D" id="3.20.110.10">
    <property type="entry name" value="Glycoside hydrolase 38, N terminal domain"/>
    <property type="match status" value="1"/>
</dbReference>
<evidence type="ECO:0000256" key="12">
    <source>
        <dbReference type="SAM" id="MobiDB-lite"/>
    </source>
</evidence>
<comment type="cofactor">
    <cofactor evidence="11">
        <name>Zn(2+)</name>
        <dbReference type="ChEBI" id="CHEBI:29105"/>
    </cofactor>
    <text evidence="11">Binds 1 zinc ion per subunit.</text>
</comment>
<evidence type="ECO:0000256" key="1">
    <source>
        <dbReference type="ARBA" id="ARBA00000365"/>
    </source>
</evidence>
<dbReference type="InterPro" id="IPR015341">
    <property type="entry name" value="Glyco_hydro_38_cen"/>
</dbReference>
<dbReference type="EMBL" id="JALJOR010000010">
    <property type="protein sequence ID" value="KAK9810259.1"/>
    <property type="molecule type" value="Genomic_DNA"/>
</dbReference>
<dbReference type="InterPro" id="IPR011330">
    <property type="entry name" value="Glyco_hydro/deAcase_b/a-brl"/>
</dbReference>
<feature type="region of interest" description="Disordered" evidence="12">
    <location>
        <begin position="716"/>
        <end position="735"/>
    </location>
</feature>
<evidence type="ECO:0000256" key="4">
    <source>
        <dbReference type="ARBA" id="ARBA00022723"/>
    </source>
</evidence>
<evidence type="ECO:0000256" key="6">
    <source>
        <dbReference type="ARBA" id="ARBA00022801"/>
    </source>
</evidence>
<organism evidence="14 15">
    <name type="scientific">[Myrmecia] bisecta</name>
    <dbReference type="NCBI Taxonomy" id="41462"/>
    <lineage>
        <taxon>Eukaryota</taxon>
        <taxon>Viridiplantae</taxon>
        <taxon>Chlorophyta</taxon>
        <taxon>core chlorophytes</taxon>
        <taxon>Trebouxiophyceae</taxon>
        <taxon>Trebouxiales</taxon>
        <taxon>Trebouxiaceae</taxon>
        <taxon>Myrmecia</taxon>
    </lineage>
</organism>
<name>A0AAW1PQ68_9CHLO</name>
<dbReference type="Pfam" id="PF01074">
    <property type="entry name" value="Glyco_hydro_38N"/>
    <property type="match status" value="1"/>
</dbReference>
<evidence type="ECO:0000256" key="7">
    <source>
        <dbReference type="ARBA" id="ARBA00022833"/>
    </source>
</evidence>
<dbReference type="SUPFAM" id="SSF74650">
    <property type="entry name" value="Galactose mutarotase-like"/>
    <property type="match status" value="1"/>
</dbReference>
<dbReference type="Gene3D" id="1.20.1270.50">
    <property type="entry name" value="Glycoside hydrolase family 38, central domain"/>
    <property type="match status" value="2"/>
</dbReference>
<dbReference type="InterPro" id="IPR050843">
    <property type="entry name" value="Glycosyl_Hydrlase_38"/>
</dbReference>
<dbReference type="Proteomes" id="UP001489004">
    <property type="component" value="Unassembled WGS sequence"/>
</dbReference>
<dbReference type="Pfam" id="PF09261">
    <property type="entry name" value="Alpha-mann_mid"/>
    <property type="match status" value="1"/>
</dbReference>
<feature type="signal peptide" evidence="11">
    <location>
        <begin position="1"/>
        <end position="22"/>
    </location>
</feature>
<reference evidence="14 15" key="1">
    <citation type="journal article" date="2024" name="Nat. Commun.">
        <title>Phylogenomics reveals the evolutionary origins of lichenization in chlorophyte algae.</title>
        <authorList>
            <person name="Puginier C."/>
            <person name="Libourel C."/>
            <person name="Otte J."/>
            <person name="Skaloud P."/>
            <person name="Haon M."/>
            <person name="Grisel S."/>
            <person name="Petersen M."/>
            <person name="Berrin J.G."/>
            <person name="Delaux P.M."/>
            <person name="Dal Grande F."/>
            <person name="Keller J."/>
        </authorList>
    </citation>
    <scope>NUCLEOTIDE SEQUENCE [LARGE SCALE GENOMIC DNA]</scope>
    <source>
        <strain evidence="14 15">SAG 2043</strain>
    </source>
</reference>
<dbReference type="FunFam" id="3.20.110.10:FF:000001">
    <property type="entry name" value="Alpha-mannosidase"/>
    <property type="match status" value="1"/>
</dbReference>
<dbReference type="GO" id="GO:0046872">
    <property type="term" value="F:metal ion binding"/>
    <property type="evidence" value="ECO:0007669"/>
    <property type="project" value="UniProtKB-KW"/>
</dbReference>
<feature type="compositionally biased region" description="Low complexity" evidence="12">
    <location>
        <begin position="495"/>
        <end position="508"/>
    </location>
</feature>
<keyword evidence="15" id="KW-1185">Reference proteome</keyword>
<dbReference type="InterPro" id="IPR028995">
    <property type="entry name" value="Glyco_hydro_57/38_cen_sf"/>
</dbReference>
<keyword evidence="7 11" id="KW-0862">Zinc</keyword>
<dbReference type="FunFam" id="1.20.1270.50:FF:000002">
    <property type="entry name" value="Alpha-mannosidase"/>
    <property type="match status" value="1"/>
</dbReference>
<dbReference type="SUPFAM" id="SSF88713">
    <property type="entry name" value="Glycoside hydrolase/deacetylase"/>
    <property type="match status" value="1"/>
</dbReference>
<dbReference type="Gene3D" id="2.70.98.30">
    <property type="entry name" value="Golgi alpha-mannosidase II, domain 4"/>
    <property type="match status" value="1"/>
</dbReference>
<feature type="chain" id="PRO_5043101144" description="Alpha-mannosidase" evidence="11">
    <location>
        <begin position="23"/>
        <end position="1201"/>
    </location>
</feature>
<gene>
    <name evidence="14" type="ORF">WJX72_007477</name>
</gene>
<keyword evidence="6 11" id="KW-0378">Hydrolase</keyword>
<evidence type="ECO:0000259" key="13">
    <source>
        <dbReference type="SMART" id="SM00872"/>
    </source>
</evidence>
<dbReference type="PANTHER" id="PTHR11607:SF3">
    <property type="entry name" value="LYSOSOMAL ALPHA-MANNOSIDASE"/>
    <property type="match status" value="1"/>
</dbReference>
<dbReference type="FunFam" id="1.20.1270.50:FF:000003">
    <property type="entry name" value="Alpha-mannosidase"/>
    <property type="match status" value="1"/>
</dbReference>
<protein>
    <recommendedName>
        <fullName evidence="3 11">Alpha-mannosidase</fullName>
        <ecNumber evidence="11">3.2.1.-</ecNumber>
    </recommendedName>
</protein>
<evidence type="ECO:0000313" key="15">
    <source>
        <dbReference type="Proteomes" id="UP001489004"/>
    </source>
</evidence>
<dbReference type="GO" id="GO:0006013">
    <property type="term" value="P:mannose metabolic process"/>
    <property type="evidence" value="ECO:0007669"/>
    <property type="project" value="InterPro"/>
</dbReference>
<accession>A0AAW1PQ68</accession>